<gene>
    <name evidence="6" type="ORF">CEG14_11800</name>
</gene>
<evidence type="ECO:0008006" key="8">
    <source>
        <dbReference type="Google" id="ProtNLM"/>
    </source>
</evidence>
<dbReference type="InterPro" id="IPR011051">
    <property type="entry name" value="RmlC_Cupin_sf"/>
</dbReference>
<dbReference type="InterPro" id="IPR014710">
    <property type="entry name" value="RmlC-like_jellyroll"/>
</dbReference>
<proteinExistence type="inferred from homology"/>
<feature type="domain" description="Pirin N-terminal" evidence="4">
    <location>
        <begin position="27"/>
        <end position="132"/>
    </location>
</feature>
<sequence length="302" mass="32917">MSDLSHSDPASAVDTVVVPRSSDLGGFEVKRALPSAQRRSVGAFVFLDEMGPALFPANAGMDVRPHPHIGLETVTYLYEGGIVHRDGVGHVQLISPGEVNWMTAGRGIVHSERSSPESRKGPQRLFGLQTWVALPRQHEETDPGFTHYGLDAQPVVEGEGVRAQVVAGTLFGQTSKVKTLSPLFYGDVQMQAGARLDLDAQYEERAAYLVQGQVEVDGVVFEPGRLIVFKPGCPVTLKALSAARFAVLGGEPLDGPRFIWWNFVSSSKDRIEQAKDEWTRTRFDQIVPGDESEFIPLPAVKG</sequence>
<dbReference type="PANTHER" id="PTHR13903:SF8">
    <property type="entry name" value="PIRIN"/>
    <property type="match status" value="1"/>
</dbReference>
<feature type="binding site" evidence="2">
    <location>
        <position position="68"/>
    </location>
    <ligand>
        <name>Fe cation</name>
        <dbReference type="ChEBI" id="CHEBI:24875"/>
    </ligand>
</feature>
<dbReference type="InterPro" id="IPR008778">
    <property type="entry name" value="Pirin_C_dom"/>
</dbReference>
<evidence type="ECO:0000256" key="1">
    <source>
        <dbReference type="ARBA" id="ARBA00008416"/>
    </source>
</evidence>
<dbReference type="PIRSF" id="PIRSF006232">
    <property type="entry name" value="Pirin"/>
    <property type="match status" value="1"/>
</dbReference>
<dbReference type="PANTHER" id="PTHR13903">
    <property type="entry name" value="PIRIN-RELATED"/>
    <property type="match status" value="1"/>
</dbReference>
<dbReference type="Pfam" id="PF05726">
    <property type="entry name" value="Pirin_C"/>
    <property type="match status" value="1"/>
</dbReference>
<dbReference type="SUPFAM" id="SSF51182">
    <property type="entry name" value="RmlC-like cupins"/>
    <property type="match status" value="1"/>
</dbReference>
<dbReference type="OrthoDB" id="321327at2"/>
<evidence type="ECO:0000256" key="2">
    <source>
        <dbReference type="PIRSR" id="PIRSR006232-1"/>
    </source>
</evidence>
<comment type="caution">
    <text evidence="6">The sequence shown here is derived from an EMBL/GenBank/DDBJ whole genome shotgun (WGS) entry which is preliminary data.</text>
</comment>
<evidence type="ECO:0000259" key="5">
    <source>
        <dbReference type="Pfam" id="PF05726"/>
    </source>
</evidence>
<dbReference type="GO" id="GO:0046872">
    <property type="term" value="F:metal ion binding"/>
    <property type="evidence" value="ECO:0007669"/>
    <property type="project" value="UniProtKB-KW"/>
</dbReference>
<keyword evidence="2" id="KW-0479">Metal-binding</keyword>
<dbReference type="RefSeq" id="WP_094826545.1">
    <property type="nucleotide sequence ID" value="NZ_NEVL01000003.1"/>
</dbReference>
<comment type="cofactor">
    <cofactor evidence="2">
        <name>Fe cation</name>
        <dbReference type="ChEBI" id="CHEBI:24875"/>
    </cofactor>
    <text evidence="2">Binds 1 Fe cation per subunit.</text>
</comment>
<accession>A0A261SEE0</accession>
<dbReference type="InterPro" id="IPR012093">
    <property type="entry name" value="Pirin"/>
</dbReference>
<name>A0A261SEE0_9BORD</name>
<dbReference type="CDD" id="cd02909">
    <property type="entry name" value="cupin_pirin_N"/>
    <property type="match status" value="1"/>
</dbReference>
<feature type="binding site" evidence="2">
    <location>
        <position position="110"/>
    </location>
    <ligand>
        <name>Fe cation</name>
        <dbReference type="ChEBI" id="CHEBI:24875"/>
    </ligand>
</feature>
<dbReference type="Pfam" id="PF02678">
    <property type="entry name" value="Pirin"/>
    <property type="match status" value="1"/>
</dbReference>
<evidence type="ECO:0000313" key="7">
    <source>
        <dbReference type="Proteomes" id="UP000217005"/>
    </source>
</evidence>
<feature type="binding site" evidence="2">
    <location>
        <position position="112"/>
    </location>
    <ligand>
        <name>Fe cation</name>
        <dbReference type="ChEBI" id="CHEBI:24875"/>
    </ligand>
</feature>
<comment type="similarity">
    <text evidence="1 3">Belongs to the pirin family.</text>
</comment>
<organism evidence="6 7">
    <name type="scientific">Bordetella genomosp. 1</name>
    <dbReference type="NCBI Taxonomy" id="1395607"/>
    <lineage>
        <taxon>Bacteria</taxon>
        <taxon>Pseudomonadati</taxon>
        <taxon>Pseudomonadota</taxon>
        <taxon>Betaproteobacteria</taxon>
        <taxon>Burkholderiales</taxon>
        <taxon>Alcaligenaceae</taxon>
        <taxon>Bordetella</taxon>
    </lineage>
</organism>
<dbReference type="Proteomes" id="UP000217005">
    <property type="component" value="Unassembled WGS sequence"/>
</dbReference>
<feature type="binding site" evidence="2">
    <location>
        <position position="66"/>
    </location>
    <ligand>
        <name>Fe cation</name>
        <dbReference type="ChEBI" id="CHEBI:24875"/>
    </ligand>
</feature>
<reference evidence="6 7" key="1">
    <citation type="submission" date="2017-05" db="EMBL/GenBank/DDBJ databases">
        <title>Complete and WGS of Bordetella genogroups.</title>
        <authorList>
            <person name="Spilker T."/>
            <person name="LiPuma J."/>
        </authorList>
    </citation>
    <scope>NUCLEOTIDE SEQUENCE [LARGE SCALE GENOMIC DNA]</scope>
    <source>
        <strain evidence="6 7">AU17610</strain>
    </source>
</reference>
<evidence type="ECO:0000259" key="4">
    <source>
        <dbReference type="Pfam" id="PF02678"/>
    </source>
</evidence>
<keyword evidence="2" id="KW-0408">Iron</keyword>
<dbReference type="Gene3D" id="2.60.120.10">
    <property type="entry name" value="Jelly Rolls"/>
    <property type="match status" value="2"/>
</dbReference>
<dbReference type="AlphaFoldDB" id="A0A261SEE0"/>
<dbReference type="CDD" id="cd02247">
    <property type="entry name" value="cupin_pirin_C"/>
    <property type="match status" value="1"/>
</dbReference>
<dbReference type="EMBL" id="NEVL01000003">
    <property type="protein sequence ID" value="OZI35736.1"/>
    <property type="molecule type" value="Genomic_DNA"/>
</dbReference>
<feature type="domain" description="Pirin C-terminal" evidence="5">
    <location>
        <begin position="186"/>
        <end position="284"/>
    </location>
</feature>
<dbReference type="InterPro" id="IPR003829">
    <property type="entry name" value="Pirin_N_dom"/>
</dbReference>
<protein>
    <recommendedName>
        <fullName evidence="8">Pirin</fullName>
    </recommendedName>
</protein>
<evidence type="ECO:0000256" key="3">
    <source>
        <dbReference type="RuleBase" id="RU003457"/>
    </source>
</evidence>
<evidence type="ECO:0000313" key="6">
    <source>
        <dbReference type="EMBL" id="OZI35736.1"/>
    </source>
</evidence>